<accession>W2W2D1</accession>
<gene>
    <name evidence="1" type="ORF">F441_18569</name>
</gene>
<sequence length="209" mass="22624">MQGAPGTSNSYDVGVSALGIDTLVMGQKLTEGSVIRRRDNMDGSTLRVDDAASGAGGCKHPALETLACSRTAGLHEETECNQAGLDHSFPRIESGDGYNNGNPSRVGLSVEQVKTSEKASSVERRASSVEMLNVLTRTCTGFQYRSMSLENPPTSASGLTSLPAMGWMRFAKDLFDGHIEQICILSDIERMKSEAEELRVERTPRCEYN</sequence>
<name>W2W2D1_PHYNI</name>
<dbReference type="Proteomes" id="UP000018958">
    <property type="component" value="Unassembled WGS sequence"/>
</dbReference>
<dbReference type="AlphaFoldDB" id="W2W2D1"/>
<dbReference type="OrthoDB" id="122480at2759"/>
<dbReference type="EMBL" id="ANIX01003717">
    <property type="protein sequence ID" value="ETP04715.1"/>
    <property type="molecule type" value="Genomic_DNA"/>
</dbReference>
<organism evidence="1 2">
    <name type="scientific">Phytophthora nicotianae CJ01A1</name>
    <dbReference type="NCBI Taxonomy" id="1317063"/>
    <lineage>
        <taxon>Eukaryota</taxon>
        <taxon>Sar</taxon>
        <taxon>Stramenopiles</taxon>
        <taxon>Oomycota</taxon>
        <taxon>Peronosporomycetes</taxon>
        <taxon>Peronosporales</taxon>
        <taxon>Peronosporaceae</taxon>
        <taxon>Phytophthora</taxon>
    </lineage>
</organism>
<comment type="caution">
    <text evidence="1">The sequence shown here is derived from an EMBL/GenBank/DDBJ whole genome shotgun (WGS) entry which is preliminary data.</text>
</comment>
<evidence type="ECO:0000313" key="2">
    <source>
        <dbReference type="Proteomes" id="UP000018958"/>
    </source>
</evidence>
<protein>
    <submittedName>
        <fullName evidence="1">Uncharacterized protein</fullName>
    </submittedName>
</protein>
<proteinExistence type="predicted"/>
<evidence type="ECO:0000313" key="1">
    <source>
        <dbReference type="EMBL" id="ETP04715.1"/>
    </source>
</evidence>
<reference evidence="1 2" key="1">
    <citation type="submission" date="2013-11" db="EMBL/GenBank/DDBJ databases">
        <title>The Genome Sequence of Phytophthora parasitica CJ01A1.</title>
        <authorList>
            <consortium name="The Broad Institute Genomics Platform"/>
            <person name="Russ C."/>
            <person name="Tyler B."/>
            <person name="Panabieres F."/>
            <person name="Shan W."/>
            <person name="Tripathy S."/>
            <person name="Grunwald N."/>
            <person name="Machado M."/>
            <person name="Johnson C.S."/>
            <person name="Walker B."/>
            <person name="Young S.K."/>
            <person name="Zeng Q."/>
            <person name="Gargeya S."/>
            <person name="Fitzgerald M."/>
            <person name="Haas B."/>
            <person name="Abouelleil A."/>
            <person name="Allen A.W."/>
            <person name="Alvarado L."/>
            <person name="Arachchi H.M."/>
            <person name="Berlin A.M."/>
            <person name="Chapman S.B."/>
            <person name="Gainer-Dewar J."/>
            <person name="Goldberg J."/>
            <person name="Griggs A."/>
            <person name="Gujja S."/>
            <person name="Hansen M."/>
            <person name="Howarth C."/>
            <person name="Imamovic A."/>
            <person name="Ireland A."/>
            <person name="Larimer J."/>
            <person name="McCowan C."/>
            <person name="Murphy C."/>
            <person name="Pearson M."/>
            <person name="Poon T.W."/>
            <person name="Priest M."/>
            <person name="Roberts A."/>
            <person name="Saif S."/>
            <person name="Shea T."/>
            <person name="Sisk P."/>
            <person name="Sykes S."/>
            <person name="Wortman J."/>
            <person name="Nusbaum C."/>
            <person name="Birren B."/>
        </authorList>
    </citation>
    <scope>NUCLEOTIDE SEQUENCE [LARGE SCALE GENOMIC DNA]</scope>
    <source>
        <strain evidence="1 2">CJ01A1</strain>
    </source>
</reference>